<dbReference type="AlphaFoldDB" id="A0A4U8T5N2"/>
<proteinExistence type="predicted"/>
<organism evidence="1 2">
    <name type="scientific">Helicobacter jaachi</name>
    <dbReference type="NCBI Taxonomy" id="1677920"/>
    <lineage>
        <taxon>Bacteria</taxon>
        <taxon>Pseudomonadati</taxon>
        <taxon>Campylobacterota</taxon>
        <taxon>Epsilonproteobacteria</taxon>
        <taxon>Campylobacterales</taxon>
        <taxon>Helicobacteraceae</taxon>
        <taxon>Helicobacter</taxon>
    </lineage>
</organism>
<evidence type="ECO:0000313" key="2">
    <source>
        <dbReference type="Proteomes" id="UP000029733"/>
    </source>
</evidence>
<reference evidence="1 2" key="1">
    <citation type="journal article" date="2014" name="Genome Announc.">
        <title>Draft genome sequences of eight enterohepatic helicobacter species isolated from both laboratory and wild rodents.</title>
        <authorList>
            <person name="Sheh A."/>
            <person name="Shen Z."/>
            <person name="Fox J.G."/>
        </authorList>
    </citation>
    <scope>NUCLEOTIDE SEQUENCE [LARGE SCALE GENOMIC DNA]</scope>
    <source>
        <strain evidence="1 2">MIT 09-6949</strain>
    </source>
</reference>
<evidence type="ECO:0000313" key="1">
    <source>
        <dbReference type="EMBL" id="TLD94876.1"/>
    </source>
</evidence>
<sequence length="120" mass="13575">MRAMKCAICGHMLKMIYQWAHNFSMSSENGLVKEGITLYECSACGHLQKFPKQSTLHNIYSNYQTDVLLPNTEQSHFDTQNNQISRSQIILEHCAPYLNFTHTPKILDYGAGGGACYIVL</sequence>
<dbReference type="Proteomes" id="UP000029733">
    <property type="component" value="Unassembled WGS sequence"/>
</dbReference>
<dbReference type="RefSeq" id="WP_052058228.1">
    <property type="nucleotide sequence ID" value="NZ_JRPR02000015.1"/>
</dbReference>
<comment type="caution">
    <text evidence="1">The sequence shown here is derived from an EMBL/GenBank/DDBJ whole genome shotgun (WGS) entry which is preliminary data.</text>
</comment>
<dbReference type="EMBL" id="JRPR02000015">
    <property type="protein sequence ID" value="TLD94876.1"/>
    <property type="molecule type" value="Genomic_DNA"/>
</dbReference>
<accession>A0A4U8T5N2</accession>
<evidence type="ECO:0008006" key="3">
    <source>
        <dbReference type="Google" id="ProtNLM"/>
    </source>
</evidence>
<keyword evidence="2" id="KW-1185">Reference proteome</keyword>
<gene>
    <name evidence="1" type="ORF">LS71_009045</name>
</gene>
<name>A0A4U8T5N2_9HELI</name>
<protein>
    <recommendedName>
        <fullName evidence="3">Methyltransferase</fullName>
    </recommendedName>
</protein>